<evidence type="ECO:0000256" key="8">
    <source>
        <dbReference type="ARBA" id="ARBA00048679"/>
    </source>
</evidence>
<feature type="domain" description="Protein kinase" evidence="10">
    <location>
        <begin position="1"/>
        <end position="228"/>
    </location>
</feature>
<dbReference type="SUPFAM" id="SSF56112">
    <property type="entry name" value="Protein kinase-like (PK-like)"/>
    <property type="match status" value="1"/>
</dbReference>
<proteinExistence type="predicted"/>
<keyword evidence="4" id="KW-0547">Nucleotide-binding</keyword>
<dbReference type="FunFam" id="1.10.510.10:FF:000571">
    <property type="entry name" value="Maternal embryonic leucine zipper kinase"/>
    <property type="match status" value="1"/>
</dbReference>
<dbReference type="InterPro" id="IPR011009">
    <property type="entry name" value="Kinase-like_dom_sf"/>
</dbReference>
<dbReference type="PROSITE" id="PS50011">
    <property type="entry name" value="PROTEIN_KINASE_DOM"/>
    <property type="match status" value="1"/>
</dbReference>
<dbReference type="GO" id="GO:0007165">
    <property type="term" value="P:signal transduction"/>
    <property type="evidence" value="ECO:0007669"/>
    <property type="project" value="TreeGrafter"/>
</dbReference>
<comment type="catalytic activity">
    <reaction evidence="7">
        <text>L-threonyl-[protein] + ATP = O-phospho-L-threonyl-[protein] + ADP + H(+)</text>
        <dbReference type="Rhea" id="RHEA:46608"/>
        <dbReference type="Rhea" id="RHEA-COMP:11060"/>
        <dbReference type="Rhea" id="RHEA-COMP:11605"/>
        <dbReference type="ChEBI" id="CHEBI:15378"/>
        <dbReference type="ChEBI" id="CHEBI:30013"/>
        <dbReference type="ChEBI" id="CHEBI:30616"/>
        <dbReference type="ChEBI" id="CHEBI:61977"/>
        <dbReference type="ChEBI" id="CHEBI:456216"/>
        <dbReference type="EC" id="2.7.11.1"/>
    </reaction>
</comment>
<organism evidence="11">
    <name type="scientific">Arcella intermedia</name>
    <dbReference type="NCBI Taxonomy" id="1963864"/>
    <lineage>
        <taxon>Eukaryota</taxon>
        <taxon>Amoebozoa</taxon>
        <taxon>Tubulinea</taxon>
        <taxon>Elardia</taxon>
        <taxon>Arcellinida</taxon>
        <taxon>Sphaerothecina</taxon>
        <taxon>Arcellidae</taxon>
        <taxon>Arcella</taxon>
    </lineage>
</organism>
<name>A0A6B2L2U0_9EUKA</name>
<evidence type="ECO:0000313" key="11">
    <source>
        <dbReference type="EMBL" id="NDV31225.1"/>
    </source>
</evidence>
<evidence type="ECO:0000256" key="1">
    <source>
        <dbReference type="ARBA" id="ARBA00012513"/>
    </source>
</evidence>
<evidence type="ECO:0000256" key="6">
    <source>
        <dbReference type="ARBA" id="ARBA00022840"/>
    </source>
</evidence>
<evidence type="ECO:0000256" key="5">
    <source>
        <dbReference type="ARBA" id="ARBA00022777"/>
    </source>
</evidence>
<dbReference type="Gene3D" id="1.10.510.10">
    <property type="entry name" value="Transferase(Phosphotransferase) domain 1"/>
    <property type="match status" value="1"/>
</dbReference>
<dbReference type="EC" id="2.7.11.1" evidence="1"/>
<dbReference type="EMBL" id="GIBP01002256">
    <property type="protein sequence ID" value="NDV31225.1"/>
    <property type="molecule type" value="Transcribed_RNA"/>
</dbReference>
<comment type="catalytic activity">
    <reaction evidence="8">
        <text>L-seryl-[protein] + ATP = O-phospho-L-seryl-[protein] + ADP + H(+)</text>
        <dbReference type="Rhea" id="RHEA:17989"/>
        <dbReference type="Rhea" id="RHEA-COMP:9863"/>
        <dbReference type="Rhea" id="RHEA-COMP:11604"/>
        <dbReference type="ChEBI" id="CHEBI:15378"/>
        <dbReference type="ChEBI" id="CHEBI:29999"/>
        <dbReference type="ChEBI" id="CHEBI:30616"/>
        <dbReference type="ChEBI" id="CHEBI:83421"/>
        <dbReference type="ChEBI" id="CHEBI:456216"/>
        <dbReference type="EC" id="2.7.11.1"/>
    </reaction>
</comment>
<evidence type="ECO:0000256" key="3">
    <source>
        <dbReference type="ARBA" id="ARBA00022679"/>
    </source>
</evidence>
<evidence type="ECO:0000256" key="7">
    <source>
        <dbReference type="ARBA" id="ARBA00047899"/>
    </source>
</evidence>
<evidence type="ECO:0000256" key="4">
    <source>
        <dbReference type="ARBA" id="ARBA00022741"/>
    </source>
</evidence>
<dbReference type="PANTHER" id="PTHR43895:SF32">
    <property type="entry name" value="SERINE_THREONINE-PROTEIN KINASE CHK1"/>
    <property type="match status" value="1"/>
</dbReference>
<dbReference type="InterPro" id="IPR000719">
    <property type="entry name" value="Prot_kinase_dom"/>
</dbReference>
<reference evidence="11" key="1">
    <citation type="journal article" date="2020" name="J. Eukaryot. Microbiol.">
        <title>De novo Sequencing, Assembly and Annotation of the Transcriptome for the Free-Living Testate Amoeba Arcella intermedia.</title>
        <authorList>
            <person name="Ribeiro G.M."/>
            <person name="Porfirio-Sousa A.L."/>
            <person name="Maurer-Alcala X.X."/>
            <person name="Katz L.A."/>
            <person name="Lahr D.J.G."/>
        </authorList>
    </citation>
    <scope>NUCLEOTIDE SEQUENCE</scope>
</reference>
<dbReference type="InterPro" id="IPR008271">
    <property type="entry name" value="Ser/Thr_kinase_AS"/>
</dbReference>
<keyword evidence="6" id="KW-0067">ATP-binding</keyword>
<keyword evidence="2" id="KW-0723">Serine/threonine-protein kinase</keyword>
<evidence type="ECO:0000256" key="2">
    <source>
        <dbReference type="ARBA" id="ARBA00022527"/>
    </source>
</evidence>
<dbReference type="Pfam" id="PF00069">
    <property type="entry name" value="Pkinase"/>
    <property type="match status" value="1"/>
</dbReference>
<accession>A0A6B2L2U0</accession>
<dbReference type="SMART" id="SM00220">
    <property type="entry name" value="S_TKc"/>
    <property type="match status" value="1"/>
</dbReference>
<dbReference type="PROSITE" id="PS00108">
    <property type="entry name" value="PROTEIN_KINASE_ST"/>
    <property type="match status" value="1"/>
</dbReference>
<sequence length="455" mass="51746">MKMKNLTKKKIDELNAEVEICGRLAGNSNIVQYKGKEIDQNEDKLYFFFELCIGGDLFSKIAGGPIKEHKAKIYFMDILNGISWMHQMGFVHRDLKPENCLIDEDDCVKLSDFGLAAQLEFSKSGEEKYLKDYCGTHHYAAPEVLRNKPYLGRPADIWSCGIILYSMVSGRLPFSHDDPGALTDLILQGQINYPAGFTRPIKDLIAQILVVDPEKRPPLEEIISHRWFPKRESTLTPPTSQIKRIRANSTKAPKSFISNAIEIEPSKDYQNPEARHDVLRASSPTLSPSTTKRKHELPKIEEKEPKAMGNKSASKKRRKKKSDPLRDSHKRFGNPPSANAFQILSWSGVFDISRILQNAVGPTNIKTRIKPQFISEMRIDKLMDAIYNHCVTLPEVEVKMDTQNCNIAISDGLDLDGHIQVHSLAPKLYLVDFVQEEGDKDKWFDLYRTCNKLCK</sequence>
<dbReference type="GO" id="GO:0005524">
    <property type="term" value="F:ATP binding"/>
    <property type="evidence" value="ECO:0007669"/>
    <property type="project" value="UniProtKB-KW"/>
</dbReference>
<dbReference type="AlphaFoldDB" id="A0A6B2L2U0"/>
<dbReference type="GO" id="GO:0004674">
    <property type="term" value="F:protein serine/threonine kinase activity"/>
    <property type="evidence" value="ECO:0007669"/>
    <property type="project" value="UniProtKB-KW"/>
</dbReference>
<feature type="compositionally biased region" description="Basic and acidic residues" evidence="9">
    <location>
        <begin position="297"/>
        <end position="306"/>
    </location>
</feature>
<keyword evidence="3" id="KW-0808">Transferase</keyword>
<evidence type="ECO:0000259" key="10">
    <source>
        <dbReference type="PROSITE" id="PS50011"/>
    </source>
</evidence>
<protein>
    <recommendedName>
        <fullName evidence="1">non-specific serine/threonine protein kinase</fullName>
        <ecNumber evidence="1">2.7.11.1</ecNumber>
    </recommendedName>
</protein>
<keyword evidence="5" id="KW-0418">Kinase</keyword>
<dbReference type="PANTHER" id="PTHR43895">
    <property type="entry name" value="CALCIUM/CALMODULIN-DEPENDENT PROTEIN KINASE KINASE-RELATED"/>
    <property type="match status" value="1"/>
</dbReference>
<dbReference type="Gene3D" id="3.30.310.80">
    <property type="entry name" value="Kinase associated domain 1, KA1"/>
    <property type="match status" value="1"/>
</dbReference>
<feature type="region of interest" description="Disordered" evidence="9">
    <location>
        <begin position="279"/>
        <end position="336"/>
    </location>
</feature>
<evidence type="ECO:0000256" key="9">
    <source>
        <dbReference type="SAM" id="MobiDB-lite"/>
    </source>
</evidence>